<dbReference type="EMBL" id="UZAH01025335">
    <property type="protein sequence ID" value="VDO61780.1"/>
    <property type="molecule type" value="Genomic_DNA"/>
</dbReference>
<reference evidence="1 2" key="1">
    <citation type="submission" date="2018-11" db="EMBL/GenBank/DDBJ databases">
        <authorList>
            <consortium name="Pathogen Informatics"/>
        </authorList>
    </citation>
    <scope>NUCLEOTIDE SEQUENCE [LARGE SCALE GENOMIC DNA]</scope>
</reference>
<accession>A0A3P7WL99</accession>
<dbReference type="WBParaSite" id="HPBE_0000460001-mRNA-1">
    <property type="protein sequence ID" value="HPBE_0000460001-mRNA-1"/>
    <property type="gene ID" value="HPBE_0000460001"/>
</dbReference>
<reference evidence="3" key="2">
    <citation type="submission" date="2019-09" db="UniProtKB">
        <authorList>
            <consortium name="WormBaseParasite"/>
        </authorList>
    </citation>
    <scope>IDENTIFICATION</scope>
</reference>
<accession>A0A183FE46</accession>
<evidence type="ECO:0000313" key="3">
    <source>
        <dbReference type="WBParaSite" id="HPBE_0000460001-mRNA-1"/>
    </source>
</evidence>
<dbReference type="Proteomes" id="UP000050761">
    <property type="component" value="Unassembled WGS sequence"/>
</dbReference>
<organism evidence="2 3">
    <name type="scientific">Heligmosomoides polygyrus</name>
    <name type="common">Parasitic roundworm</name>
    <dbReference type="NCBI Taxonomy" id="6339"/>
    <lineage>
        <taxon>Eukaryota</taxon>
        <taxon>Metazoa</taxon>
        <taxon>Ecdysozoa</taxon>
        <taxon>Nematoda</taxon>
        <taxon>Chromadorea</taxon>
        <taxon>Rhabditida</taxon>
        <taxon>Rhabditina</taxon>
        <taxon>Rhabditomorpha</taxon>
        <taxon>Strongyloidea</taxon>
        <taxon>Heligmosomidae</taxon>
        <taxon>Heligmosomoides</taxon>
    </lineage>
</organism>
<evidence type="ECO:0000313" key="1">
    <source>
        <dbReference type="EMBL" id="VDO61780.1"/>
    </source>
</evidence>
<evidence type="ECO:0000313" key="2">
    <source>
        <dbReference type="Proteomes" id="UP000050761"/>
    </source>
</evidence>
<name>A0A183FE46_HELPZ</name>
<gene>
    <name evidence="1" type="ORF">HPBE_LOCUS4601</name>
</gene>
<sequence length="67" mass="7338">MVQAEVVEEDRTPVQAVDTRQALHREAITAVVVADNEACTMDQSNESQKLRHVCRGAGVPSWQCGDT</sequence>
<keyword evidence="2" id="KW-1185">Reference proteome</keyword>
<dbReference type="AlphaFoldDB" id="A0A183FE46"/>
<protein>
    <submittedName>
        <fullName evidence="1 3">Uncharacterized protein</fullName>
    </submittedName>
</protein>
<proteinExistence type="predicted"/>